<organism evidence="2">
    <name type="scientific">Eucalyptus grandis</name>
    <name type="common">Flooded gum</name>
    <dbReference type="NCBI Taxonomy" id="71139"/>
    <lineage>
        <taxon>Eukaryota</taxon>
        <taxon>Viridiplantae</taxon>
        <taxon>Streptophyta</taxon>
        <taxon>Embryophyta</taxon>
        <taxon>Tracheophyta</taxon>
        <taxon>Spermatophyta</taxon>
        <taxon>Magnoliopsida</taxon>
        <taxon>eudicotyledons</taxon>
        <taxon>Gunneridae</taxon>
        <taxon>Pentapetalae</taxon>
        <taxon>rosids</taxon>
        <taxon>malvids</taxon>
        <taxon>Myrtales</taxon>
        <taxon>Myrtaceae</taxon>
        <taxon>Myrtoideae</taxon>
        <taxon>Eucalypteae</taxon>
        <taxon>Eucalyptus</taxon>
    </lineage>
</organism>
<dbReference type="EMBL" id="KK198762">
    <property type="protein sequence ID" value="KCW51158.1"/>
    <property type="molecule type" value="Genomic_DNA"/>
</dbReference>
<evidence type="ECO:0000313" key="2">
    <source>
        <dbReference type="EMBL" id="KCW51158.1"/>
    </source>
</evidence>
<dbReference type="Gramene" id="KCW51158">
    <property type="protein sequence ID" value="KCW51158"/>
    <property type="gene ID" value="EUGRSUZ_J00750"/>
</dbReference>
<protein>
    <submittedName>
        <fullName evidence="2">Uncharacterized protein</fullName>
    </submittedName>
</protein>
<evidence type="ECO:0000256" key="1">
    <source>
        <dbReference type="SAM" id="MobiDB-lite"/>
    </source>
</evidence>
<proteinExistence type="predicted"/>
<sequence>MELFGGRLLSRAEIVGAHSICLLVITRVETKLQQLRQQLSSENFGRGGDQQRGRGRRPREEGIVGWLLFKGIAGRRHHRRRQCGLPMISGLDGFEGG</sequence>
<gene>
    <name evidence="2" type="ORF">EUGRSUZ_J00750</name>
</gene>
<reference evidence="2" key="1">
    <citation type="submission" date="2013-07" db="EMBL/GenBank/DDBJ databases">
        <title>The genome of Eucalyptus grandis.</title>
        <authorList>
            <person name="Schmutz J."/>
            <person name="Hayes R."/>
            <person name="Myburg A."/>
            <person name="Tuskan G."/>
            <person name="Grattapaglia D."/>
            <person name="Rokhsar D.S."/>
        </authorList>
    </citation>
    <scope>NUCLEOTIDE SEQUENCE</scope>
    <source>
        <tissue evidence="2">Leaf extractions</tissue>
    </source>
</reference>
<accession>A0A059ABD7</accession>
<name>A0A059ABD7_EUCGR</name>
<feature type="region of interest" description="Disordered" evidence="1">
    <location>
        <begin position="39"/>
        <end position="58"/>
    </location>
</feature>
<dbReference type="AlphaFoldDB" id="A0A059ABD7"/>
<dbReference type="InParanoid" id="A0A059ABD7"/>